<comment type="caution">
    <text evidence="2">The sequence shown here is derived from an EMBL/GenBank/DDBJ whole genome shotgun (WGS) entry which is preliminary data.</text>
</comment>
<dbReference type="CDD" id="cd16148">
    <property type="entry name" value="sulfatase_like"/>
    <property type="match status" value="1"/>
</dbReference>
<reference evidence="2 3" key="1">
    <citation type="submission" date="2017-06" db="EMBL/GenBank/DDBJ databases">
        <title>Investigating the central metabolism of Clostridium thermosuccinogenes.</title>
        <authorList>
            <person name="Koendjbiharie J.G."/>
            <person name="van Kranenburg R."/>
        </authorList>
    </citation>
    <scope>NUCLEOTIDE SEQUENCE [LARGE SCALE GENOMIC DNA]</scope>
    <source>
        <strain evidence="2 3">DSM 5806</strain>
    </source>
</reference>
<dbReference type="Proteomes" id="UP000236151">
    <property type="component" value="Unassembled WGS sequence"/>
</dbReference>
<dbReference type="KEGG" id="cthd:CDO33_02350"/>
<protein>
    <submittedName>
        <fullName evidence="2">Sulfatase</fullName>
    </submittedName>
</protein>
<proteinExistence type="predicted"/>
<gene>
    <name evidence="2" type="ORF">CDQ84_15160</name>
</gene>
<dbReference type="InterPro" id="IPR052701">
    <property type="entry name" value="GAG_Ulvan_Degrading_Sulfatases"/>
</dbReference>
<evidence type="ECO:0000313" key="2">
    <source>
        <dbReference type="EMBL" id="PNT96499.1"/>
    </source>
</evidence>
<evidence type="ECO:0000259" key="1">
    <source>
        <dbReference type="Pfam" id="PF00884"/>
    </source>
</evidence>
<sequence>MRVLMLDLDTLRPDHLHCYGYRRNTSPSIDSICEDGMRFDNYYCSDAPCLPSRAALTTGMFGIHNGAINHGDTTADLRHYGNGRGFHDPILESNLFFLFRRAGMHTATISSFAERHSSYWFNAGFHEVVNCGKRGDERADEVLPSVLDWVSRNADKDNWFLHVNLWDPHTPYRAPMEFGNPFENDPLPEWITEDVLKIHLEHVGPHSINEIGMYTDNSPAQYPRQLGKATNLKEVKEVIDGYDCGIRYMDDKIGRLLALLKEKGIYDDMVIIVTSDHGENMGELGIYSEHGTADNITTRIPMIIKWPGMKKGVDKGLHYNLDLVPTIAELLGIPKYSGWDGQSYAETLRTGADTGRPYLVLSQCSHVCQRSVRFDDYIYIRTYHDGYHLFPTEMLFNVKEDFHEQHNLAEERPDLCGKACRYLLDWHQQMMMASRSDVDPLWTVIREGGPFHAKGNLPAYCERLKKTGRAKGAEELMKRHPQEFGRR</sequence>
<dbReference type="OrthoDB" id="279611at2"/>
<organism evidence="2 3">
    <name type="scientific">Clostridium thermosuccinogenes</name>
    <dbReference type="NCBI Taxonomy" id="84032"/>
    <lineage>
        <taxon>Bacteria</taxon>
        <taxon>Bacillati</taxon>
        <taxon>Bacillota</taxon>
        <taxon>Clostridia</taxon>
        <taxon>Eubacteriales</taxon>
        <taxon>Clostridiaceae</taxon>
        <taxon>Clostridium</taxon>
    </lineage>
</organism>
<accession>A0A2K2FCJ5</accession>
<keyword evidence="3" id="KW-1185">Reference proteome</keyword>
<dbReference type="Gene3D" id="3.40.720.10">
    <property type="entry name" value="Alkaline Phosphatase, subunit A"/>
    <property type="match status" value="1"/>
</dbReference>
<feature type="domain" description="Sulfatase N-terminal" evidence="1">
    <location>
        <begin position="8"/>
        <end position="333"/>
    </location>
</feature>
<dbReference type="AlphaFoldDB" id="A0A2K2FCJ5"/>
<dbReference type="InterPro" id="IPR000917">
    <property type="entry name" value="Sulfatase_N"/>
</dbReference>
<dbReference type="PANTHER" id="PTHR43751">
    <property type="entry name" value="SULFATASE"/>
    <property type="match status" value="1"/>
</dbReference>
<evidence type="ECO:0000313" key="3">
    <source>
        <dbReference type="Proteomes" id="UP000236151"/>
    </source>
</evidence>
<dbReference type="RefSeq" id="WP_103082580.1">
    <property type="nucleotide sequence ID" value="NZ_CP021850.1"/>
</dbReference>
<dbReference type="SUPFAM" id="SSF53649">
    <property type="entry name" value="Alkaline phosphatase-like"/>
    <property type="match status" value="1"/>
</dbReference>
<dbReference type="EMBL" id="NIOJ01000048">
    <property type="protein sequence ID" value="PNT96499.1"/>
    <property type="molecule type" value="Genomic_DNA"/>
</dbReference>
<name>A0A2K2FCJ5_9CLOT</name>
<dbReference type="InterPro" id="IPR017850">
    <property type="entry name" value="Alkaline_phosphatase_core_sf"/>
</dbReference>
<dbReference type="Pfam" id="PF00884">
    <property type="entry name" value="Sulfatase"/>
    <property type="match status" value="1"/>
</dbReference>
<dbReference type="PANTHER" id="PTHR43751:SF3">
    <property type="entry name" value="SULFATASE N-TERMINAL DOMAIN-CONTAINING PROTEIN"/>
    <property type="match status" value="1"/>
</dbReference>